<comment type="caution">
    <text evidence="3">The sequence shown here is derived from an EMBL/GenBank/DDBJ whole genome shotgun (WGS) entry which is preliminary data.</text>
</comment>
<dbReference type="InterPro" id="IPR011234">
    <property type="entry name" value="Fumarylacetoacetase-like_C"/>
</dbReference>
<keyword evidence="4" id="KW-1185">Reference proteome</keyword>
<gene>
    <name evidence="3" type="ORF">SAMN06295970_1253</name>
</gene>
<feature type="domain" description="Fumarylacetoacetase-like C-terminal" evidence="2">
    <location>
        <begin position="114"/>
        <end position="273"/>
    </location>
</feature>
<dbReference type="Gene3D" id="3.90.850.10">
    <property type="entry name" value="Fumarylacetoacetase-like, C-terminal domain"/>
    <property type="match status" value="1"/>
</dbReference>
<dbReference type="SUPFAM" id="SSF56529">
    <property type="entry name" value="FAH"/>
    <property type="match status" value="1"/>
</dbReference>
<dbReference type="PANTHER" id="PTHR30143:SF0">
    <property type="entry name" value="2-KETO-4-PENTENOATE HYDRATASE"/>
    <property type="match status" value="1"/>
</dbReference>
<proteinExistence type="predicted"/>
<dbReference type="PANTHER" id="PTHR30143">
    <property type="entry name" value="ACID HYDRATASE"/>
    <property type="match status" value="1"/>
</dbReference>
<keyword evidence="1" id="KW-0456">Lyase</keyword>
<organism evidence="3 4">
    <name type="scientific">Noviherbaspirillum suwonense</name>
    <dbReference type="NCBI Taxonomy" id="1224511"/>
    <lineage>
        <taxon>Bacteria</taxon>
        <taxon>Pseudomonadati</taxon>
        <taxon>Pseudomonadota</taxon>
        <taxon>Betaproteobacteria</taxon>
        <taxon>Burkholderiales</taxon>
        <taxon>Oxalobacteraceae</taxon>
        <taxon>Noviherbaspirillum</taxon>
    </lineage>
</organism>
<protein>
    <submittedName>
        <fullName evidence="3">2-keto-4-pentenoate hydratase</fullName>
    </submittedName>
</protein>
<name>A0ABY1QSU4_9BURK</name>
<dbReference type="Proteomes" id="UP001158049">
    <property type="component" value="Unassembled WGS sequence"/>
</dbReference>
<sequence length="275" mass="29037">MPGPALIHLIKAENMDHRSAQAASALLQQHWMRGSLIQELPAGVRPHSREEGYAVQACLEAHSGSPLHGWKIAATSGAGQAHINVDGPIAGRILAERVIPDGGMAPAGPNHMGVAEAEFAFRMGRDLPPRADAYTVDEVLAAVATLHPAIEIPDSRYEDFTRVGAAQLIADNACAHYFVAGAACSDDWRSMDLIAHRVRARVEGKFEREGSGANVLGDPRVALAWLANELSGLGITLKQGQMVTTGTCVTPFEIAPGDLVTVDFGSLGTASVRIG</sequence>
<dbReference type="InterPro" id="IPR036663">
    <property type="entry name" value="Fumarylacetoacetase_C_sf"/>
</dbReference>
<accession>A0ABY1QSU4</accession>
<dbReference type="EMBL" id="FXUL01000025">
    <property type="protein sequence ID" value="SMP76747.1"/>
    <property type="molecule type" value="Genomic_DNA"/>
</dbReference>
<evidence type="ECO:0000259" key="2">
    <source>
        <dbReference type="Pfam" id="PF01557"/>
    </source>
</evidence>
<dbReference type="InterPro" id="IPR050772">
    <property type="entry name" value="Hydratase-Decarb/MhpD_sf"/>
</dbReference>
<dbReference type="Pfam" id="PF01557">
    <property type="entry name" value="FAA_hydrolase"/>
    <property type="match status" value="1"/>
</dbReference>
<evidence type="ECO:0000256" key="1">
    <source>
        <dbReference type="ARBA" id="ARBA00023239"/>
    </source>
</evidence>
<reference evidence="3 4" key="1">
    <citation type="submission" date="2017-05" db="EMBL/GenBank/DDBJ databases">
        <authorList>
            <person name="Varghese N."/>
            <person name="Submissions S."/>
        </authorList>
    </citation>
    <scope>NUCLEOTIDE SEQUENCE [LARGE SCALE GENOMIC DNA]</scope>
    <source>
        <strain evidence="3 4">DSM 26001</strain>
    </source>
</reference>
<evidence type="ECO:0000313" key="4">
    <source>
        <dbReference type="Proteomes" id="UP001158049"/>
    </source>
</evidence>
<evidence type="ECO:0000313" key="3">
    <source>
        <dbReference type="EMBL" id="SMP76747.1"/>
    </source>
</evidence>